<gene>
    <name evidence="6" type="ORF">SAMN02745131_02508</name>
</gene>
<evidence type="ECO:0000256" key="2">
    <source>
        <dbReference type="ARBA" id="ARBA00023136"/>
    </source>
</evidence>
<dbReference type="InterPro" id="IPR008969">
    <property type="entry name" value="CarboxyPept-like_regulatory"/>
</dbReference>
<evidence type="ECO:0000256" key="3">
    <source>
        <dbReference type="ARBA" id="ARBA00023237"/>
    </source>
</evidence>
<comment type="subcellular location">
    <subcellularLocation>
        <location evidence="1">Cell outer membrane</location>
    </subcellularLocation>
</comment>
<evidence type="ECO:0000313" key="7">
    <source>
        <dbReference type="Proteomes" id="UP000184048"/>
    </source>
</evidence>
<protein>
    <submittedName>
        <fullName evidence="6">Outer membrane receptor proteins, mostly Fe transport</fullName>
    </submittedName>
</protein>
<accession>A0A1M5BBP6</accession>
<dbReference type="Pfam" id="PF13715">
    <property type="entry name" value="CarbopepD_reg_2"/>
    <property type="match status" value="1"/>
</dbReference>
<dbReference type="GO" id="GO:0009279">
    <property type="term" value="C:cell outer membrane"/>
    <property type="evidence" value="ECO:0007669"/>
    <property type="project" value="UniProtKB-SubCell"/>
</dbReference>
<dbReference type="AlphaFoldDB" id="A0A1M5BBP6"/>
<dbReference type="Gene3D" id="2.60.40.1120">
    <property type="entry name" value="Carboxypeptidase-like, regulatory domain"/>
    <property type="match status" value="1"/>
</dbReference>
<keyword evidence="6" id="KW-0675">Receptor</keyword>
<dbReference type="SUPFAM" id="SSF49464">
    <property type="entry name" value="Carboxypeptidase regulatory domain-like"/>
    <property type="match status" value="1"/>
</dbReference>
<sequence>MKLLIFILFTFTCSAICAQQVSIRGQVLDPVQKGINAANIIISDTSFKPVKGTTSVADGTFNLEKLHPGSYTIAITSVGYNTSSIKVNLQKDTVIHLTLIPSAKSLKEVVVTSSKKLFEMKPDKIVMNVEGNALAVGNSVFDVIRKGPAVSVDKDDNLLMKRGAVAIFINGKQSFLSGTQLTEYLKNLPSETVASIEFITNPGNKYPAEGNSGIINIRLKKNTLFGTNGQASVGLGYGRYPKCRTSLNLNHRSKVLNIFGSSNISYSRSYNELTYNSRITNGTEITYQDRNNYWNPRSLWQSYKAGLDYNISEKTLVGVVLNLDKEKDTVVTTNTSSFSEYRKVLQRRIESVKKQREQLNAWSANINFKRTMDTLGTEWTADVDYSMYNRKEHSLNENAFLDENNLKSRNDFVFFNQQPARVQLIALKSDYSRIISNTAKFEFGFKFSKVNTDNNLVSDTLASRGWEPDLNVSNHFLLDEAITAGYVIYSGKLKEMEYQFGLRSEYTATKGNSKTYGQITKRSYLGLFPTAFVRKKINDNNDLSFSYARRVSRPGYNSLNPFVSYIDPYTRFEGNPQLNAAYSNNFELKHSYKQWLVSSFSYYSVTGNIINTILQDNITKVIVNKSQNAGKSSAFRFDVMASTTWRWWSASTNIGLGYSHGVSTLPGYSYDSKSFTGEFSTNHSFTLPRSIKLMLDGYYSLPEVSGLAHLESSYAVNLGVQKSFCENKVTVRINASSLFGPHQYRAHYLGSGLDIRWVNEWEGRRINLNISYKFGNQKLKDSRKKRDALEDEKGRVNF</sequence>
<dbReference type="OrthoDB" id="606851at2"/>
<feature type="domain" description="Outer membrane protein beta-barrel" evidence="5">
    <location>
        <begin position="370"/>
        <end position="772"/>
    </location>
</feature>
<keyword evidence="7" id="KW-1185">Reference proteome</keyword>
<dbReference type="PANTHER" id="PTHR40980:SF4">
    <property type="entry name" value="TONB-DEPENDENT RECEPTOR-LIKE BETA-BARREL DOMAIN-CONTAINING PROTEIN"/>
    <property type="match status" value="1"/>
</dbReference>
<dbReference type="SUPFAM" id="SSF56935">
    <property type="entry name" value="Porins"/>
    <property type="match status" value="1"/>
</dbReference>
<dbReference type="EMBL" id="FQUU01000010">
    <property type="protein sequence ID" value="SHF39845.1"/>
    <property type="molecule type" value="Genomic_DNA"/>
</dbReference>
<evidence type="ECO:0000313" key="6">
    <source>
        <dbReference type="EMBL" id="SHF39845.1"/>
    </source>
</evidence>
<reference evidence="6 7" key="1">
    <citation type="submission" date="2016-11" db="EMBL/GenBank/DDBJ databases">
        <authorList>
            <person name="Jaros S."/>
            <person name="Januszkiewicz K."/>
            <person name="Wedrychowicz H."/>
        </authorList>
    </citation>
    <scope>NUCLEOTIDE SEQUENCE [LARGE SCALE GENOMIC DNA]</scope>
    <source>
        <strain evidence="6 7">DSM 18119</strain>
    </source>
</reference>
<dbReference type="RefSeq" id="WP_072835684.1">
    <property type="nucleotide sequence ID" value="NZ_FQUU01000010.1"/>
</dbReference>
<dbReference type="InterPro" id="IPR036942">
    <property type="entry name" value="Beta-barrel_TonB_sf"/>
</dbReference>
<organism evidence="6 7">
    <name type="scientific">Flavisolibacter ginsengisoli DSM 18119</name>
    <dbReference type="NCBI Taxonomy" id="1121884"/>
    <lineage>
        <taxon>Bacteria</taxon>
        <taxon>Pseudomonadati</taxon>
        <taxon>Bacteroidota</taxon>
        <taxon>Chitinophagia</taxon>
        <taxon>Chitinophagales</taxon>
        <taxon>Chitinophagaceae</taxon>
        <taxon>Flavisolibacter</taxon>
    </lineage>
</organism>
<feature type="signal peptide" evidence="4">
    <location>
        <begin position="1"/>
        <end position="18"/>
    </location>
</feature>
<dbReference type="InterPro" id="IPR041700">
    <property type="entry name" value="OMP_b-brl_3"/>
</dbReference>
<evidence type="ECO:0000256" key="4">
    <source>
        <dbReference type="SAM" id="SignalP"/>
    </source>
</evidence>
<keyword evidence="3" id="KW-0998">Cell outer membrane</keyword>
<evidence type="ECO:0000259" key="5">
    <source>
        <dbReference type="Pfam" id="PF14905"/>
    </source>
</evidence>
<dbReference type="Pfam" id="PF14905">
    <property type="entry name" value="OMP_b-brl_3"/>
    <property type="match status" value="1"/>
</dbReference>
<dbReference type="Gene3D" id="2.40.170.20">
    <property type="entry name" value="TonB-dependent receptor, beta-barrel domain"/>
    <property type="match status" value="1"/>
</dbReference>
<evidence type="ECO:0000256" key="1">
    <source>
        <dbReference type="ARBA" id="ARBA00004442"/>
    </source>
</evidence>
<keyword evidence="4" id="KW-0732">Signal</keyword>
<keyword evidence="2" id="KW-0472">Membrane</keyword>
<dbReference type="Proteomes" id="UP000184048">
    <property type="component" value="Unassembled WGS sequence"/>
</dbReference>
<dbReference type="STRING" id="1121884.SAMN02745131_02508"/>
<feature type="chain" id="PRO_5012409230" evidence="4">
    <location>
        <begin position="19"/>
        <end position="798"/>
    </location>
</feature>
<name>A0A1M5BBP6_9BACT</name>
<proteinExistence type="predicted"/>
<dbReference type="PANTHER" id="PTHR40980">
    <property type="entry name" value="PLUG DOMAIN-CONTAINING PROTEIN"/>
    <property type="match status" value="1"/>
</dbReference>